<proteinExistence type="predicted"/>
<comment type="caution">
    <text evidence="1">The sequence shown here is derived from an EMBL/GenBank/DDBJ whole genome shotgun (WGS) entry which is preliminary data.</text>
</comment>
<accession>A0A922HY86</accession>
<gene>
    <name evidence="1" type="ORF">DERF_009922</name>
</gene>
<dbReference type="AlphaFoldDB" id="A0A922HY86"/>
<dbReference type="EMBL" id="ASGP02000004">
    <property type="protein sequence ID" value="KAH9511459.1"/>
    <property type="molecule type" value="Genomic_DNA"/>
</dbReference>
<evidence type="ECO:0000313" key="1">
    <source>
        <dbReference type="EMBL" id="KAH9511459.1"/>
    </source>
</evidence>
<dbReference type="Proteomes" id="UP000790347">
    <property type="component" value="Unassembled WGS sequence"/>
</dbReference>
<protein>
    <submittedName>
        <fullName evidence="1">Uncharacterized protein</fullName>
    </submittedName>
</protein>
<keyword evidence="2" id="KW-1185">Reference proteome</keyword>
<reference evidence="1" key="1">
    <citation type="submission" date="2013-05" db="EMBL/GenBank/DDBJ databases">
        <authorList>
            <person name="Yim A.K.Y."/>
            <person name="Chan T.F."/>
            <person name="Ji K.M."/>
            <person name="Liu X.Y."/>
            <person name="Zhou J.W."/>
            <person name="Li R.Q."/>
            <person name="Yang K.Y."/>
            <person name="Li J."/>
            <person name="Li M."/>
            <person name="Law P.T.W."/>
            <person name="Wu Y.L."/>
            <person name="Cai Z.L."/>
            <person name="Qin H."/>
            <person name="Bao Y."/>
            <person name="Leung R.K.K."/>
            <person name="Ng P.K.S."/>
            <person name="Zou J."/>
            <person name="Zhong X.J."/>
            <person name="Ran P.X."/>
            <person name="Zhong N.S."/>
            <person name="Liu Z.G."/>
            <person name="Tsui S.K.W."/>
        </authorList>
    </citation>
    <scope>NUCLEOTIDE SEQUENCE</scope>
    <source>
        <strain evidence="1">Derf</strain>
        <tissue evidence="1">Whole organism</tissue>
    </source>
</reference>
<name>A0A922HY86_DERFA</name>
<evidence type="ECO:0000313" key="2">
    <source>
        <dbReference type="Proteomes" id="UP000790347"/>
    </source>
</evidence>
<organism evidence="1 2">
    <name type="scientific">Dermatophagoides farinae</name>
    <name type="common">American house dust mite</name>
    <dbReference type="NCBI Taxonomy" id="6954"/>
    <lineage>
        <taxon>Eukaryota</taxon>
        <taxon>Metazoa</taxon>
        <taxon>Ecdysozoa</taxon>
        <taxon>Arthropoda</taxon>
        <taxon>Chelicerata</taxon>
        <taxon>Arachnida</taxon>
        <taxon>Acari</taxon>
        <taxon>Acariformes</taxon>
        <taxon>Sarcoptiformes</taxon>
        <taxon>Astigmata</taxon>
        <taxon>Psoroptidia</taxon>
        <taxon>Analgoidea</taxon>
        <taxon>Pyroglyphidae</taxon>
        <taxon>Dermatophagoidinae</taxon>
        <taxon>Dermatophagoides</taxon>
    </lineage>
</organism>
<reference evidence="1" key="2">
    <citation type="journal article" date="2022" name="Res Sq">
        <title>Comparative Genomics Reveals Insights into the Divergent Evolution of Astigmatic Mites and Household Pest Adaptations.</title>
        <authorList>
            <person name="Xiong Q."/>
            <person name="Wan A.T.-Y."/>
            <person name="Liu X.-Y."/>
            <person name="Fung C.S.-H."/>
            <person name="Xiao X."/>
            <person name="Malainual N."/>
            <person name="Hou J."/>
            <person name="Wang L."/>
            <person name="Wang M."/>
            <person name="Yang K."/>
            <person name="Cui Y."/>
            <person name="Leung E."/>
            <person name="Nong W."/>
            <person name="Shin S.-K."/>
            <person name="Au S."/>
            <person name="Jeong K.Y."/>
            <person name="Chew F.T."/>
            <person name="Hui J."/>
            <person name="Leung T.F."/>
            <person name="Tungtrongchitr A."/>
            <person name="Zhong N."/>
            <person name="Liu Z."/>
            <person name="Tsui S."/>
        </authorList>
    </citation>
    <scope>NUCLEOTIDE SEQUENCE</scope>
    <source>
        <strain evidence="1">Derf</strain>
        <tissue evidence="1">Whole organism</tissue>
    </source>
</reference>
<sequence>MAALFAQQNLAPFSKSKIANLFMRALSNNDHKSKNTKDQISLTILANLKPHCHRPETMLERCDLIASISTKKWLMKLNGNHHHQQQSKQSSCKLCTCKSSNG</sequence>